<dbReference type="Pfam" id="PF13240">
    <property type="entry name" value="Zn_Ribbon_1"/>
    <property type="match status" value="1"/>
</dbReference>
<evidence type="ECO:0000313" key="4">
    <source>
        <dbReference type="EMBL" id="DAE13479.1"/>
    </source>
</evidence>
<organism evidence="4">
    <name type="scientific">Siphoviridae sp. ctVif31</name>
    <dbReference type="NCBI Taxonomy" id="2825532"/>
    <lineage>
        <taxon>Viruses</taxon>
        <taxon>Duplodnaviria</taxon>
        <taxon>Heunggongvirae</taxon>
        <taxon>Uroviricota</taxon>
        <taxon>Caudoviricetes</taxon>
    </lineage>
</organism>
<keyword evidence="2" id="KW-0472">Membrane</keyword>
<feature type="region of interest" description="Disordered" evidence="1">
    <location>
        <begin position="220"/>
        <end position="241"/>
    </location>
</feature>
<keyword evidence="2" id="KW-1133">Transmembrane helix</keyword>
<feature type="domain" description="Zinc-ribbon" evidence="3">
    <location>
        <begin position="5"/>
        <end position="27"/>
    </location>
</feature>
<feature type="transmembrane region" description="Helical" evidence="2">
    <location>
        <begin position="195"/>
        <end position="213"/>
    </location>
</feature>
<name>A0A8S5Q2C2_9CAUD</name>
<keyword evidence="2" id="KW-0812">Transmembrane</keyword>
<evidence type="ECO:0000259" key="3">
    <source>
        <dbReference type="Pfam" id="PF13240"/>
    </source>
</evidence>
<reference evidence="4" key="1">
    <citation type="journal article" date="2021" name="Proc. Natl. Acad. Sci. U.S.A.">
        <title>A Catalog of Tens of Thousands of Viruses from Human Metagenomes Reveals Hidden Associations with Chronic Diseases.</title>
        <authorList>
            <person name="Tisza M.J."/>
            <person name="Buck C.B."/>
        </authorList>
    </citation>
    <scope>NUCLEOTIDE SEQUENCE</scope>
    <source>
        <strain evidence="4">CtVif31</strain>
    </source>
</reference>
<evidence type="ECO:0000256" key="2">
    <source>
        <dbReference type="SAM" id="Phobius"/>
    </source>
</evidence>
<feature type="compositionally biased region" description="Polar residues" evidence="1">
    <location>
        <begin position="222"/>
        <end position="237"/>
    </location>
</feature>
<evidence type="ECO:0000256" key="1">
    <source>
        <dbReference type="SAM" id="MobiDB-lite"/>
    </source>
</evidence>
<dbReference type="EMBL" id="BK015567">
    <property type="protein sequence ID" value="DAE13479.1"/>
    <property type="molecule type" value="Genomic_DNA"/>
</dbReference>
<dbReference type="InterPro" id="IPR026870">
    <property type="entry name" value="Zinc_ribbon_dom"/>
</dbReference>
<sequence>MALIKCPECGKEISDKAASCPNCGFPITQGNVTQEPPQKQKEYDIEMLDSMRIKASKANIEVYYKGNLLLEANPMDFVLNYDKEEPDDLGRVQLKVAFSIPKYAKPFKICLSTGSSAYEQAKEFTTEIAERYFKKQYVVEWYMLDKSVMDNCDRGEANKARTTIENIEKPKTYSAPKPQYTTKPTATKKKKKGGCANYFGFICLVFILIGWYSSKTEKTADTSKTQTEKSSSYQRKATPTVEEKKQNVAPITFDDELQTFNSGEYSYITDSDLYKYAVNMSGAKIYTVSTISEIKDNKVQVTIGDKYMMSNFNVSDSKLYAKYESGLKDDDVVAILGTVSNVDSWGFMGDSINLENCMVFAKGDEAKSYKKDASDDSLSQYFVATEEVANSKEVSEDEYKALCQTLDYNDILRNPDSYDKKYCVVSGTIDQSLEGIFGGYTLYIVDGNGNKWDCSYSYEDGETHYLEGDWITVYGTCSGTLNSTTLLGKQVTLPSIDVEYIN</sequence>
<protein>
    <submittedName>
        <fullName evidence="4">Zinc-ribbon domain protein</fullName>
    </submittedName>
</protein>
<proteinExistence type="predicted"/>
<accession>A0A8S5Q2C2</accession>